<dbReference type="PANTHER" id="PTHR43162:SF1">
    <property type="entry name" value="PRESTALK A DIFFERENTIATION PROTEIN A"/>
    <property type="match status" value="1"/>
</dbReference>
<sequence>MATSTSPTETLACHRAERRRRRPGRPKQPKTIAGPIPWLSVRLTHPNQTEESSMSERDPILITGAAGHIGGVSRTIVDMLLEQGQPVRAFVRQDDERAQSLRQAGAEVFVGDLLTIADVTAALKGVRRIYFSMSLSPYYTDAVSLMAAAARAQGDIEVFVNMSEFEQSFMTFEKMTAPDEERRAWLGGLVADWSPQQRAHWIAERVLEWSGLPTVNIRAAMFVENPLMTWLALGPLSNGELRLPFGHHRLAPIAGYDVAEACAKILADPAPHISKAYELNGPELKDMHGFAEDFGAVLGRRVTYVPEEVETWNETYVDPALAEFPHTAEHMKTLTRLMGGGGYRGATDQLETLLGRAPKTVRWALENHPRIQQLAAA</sequence>
<dbReference type="InterPro" id="IPR016040">
    <property type="entry name" value="NAD(P)-bd_dom"/>
</dbReference>
<dbReference type="EMBL" id="BJND01000055">
    <property type="protein sequence ID" value="GEC08587.1"/>
    <property type="molecule type" value="Genomic_DNA"/>
</dbReference>
<name>A0A4Y3VP00_9ACTN</name>
<dbReference type="InterPro" id="IPR051604">
    <property type="entry name" value="Ergot_Alk_Oxidoreductase"/>
</dbReference>
<dbReference type="CDD" id="cd05231">
    <property type="entry name" value="NmrA_TMR_like_1_SDR_a"/>
    <property type="match status" value="1"/>
</dbReference>
<dbReference type="AlphaFoldDB" id="A0A4Y3VP00"/>
<gene>
    <name evidence="3" type="ORF">SSP24_62420</name>
</gene>
<protein>
    <submittedName>
        <fullName evidence="3">NmrA family transcriptional regulator</fullName>
    </submittedName>
</protein>
<evidence type="ECO:0000313" key="4">
    <source>
        <dbReference type="Proteomes" id="UP000317881"/>
    </source>
</evidence>
<dbReference type="Gene3D" id="3.40.50.720">
    <property type="entry name" value="NAD(P)-binding Rossmann-like Domain"/>
    <property type="match status" value="1"/>
</dbReference>
<evidence type="ECO:0000259" key="2">
    <source>
        <dbReference type="Pfam" id="PF13460"/>
    </source>
</evidence>
<dbReference type="Pfam" id="PF13460">
    <property type="entry name" value="NAD_binding_10"/>
    <property type="match status" value="1"/>
</dbReference>
<feature type="compositionally biased region" description="Basic residues" evidence="1">
    <location>
        <begin position="16"/>
        <end position="28"/>
    </location>
</feature>
<evidence type="ECO:0000256" key="1">
    <source>
        <dbReference type="SAM" id="MobiDB-lite"/>
    </source>
</evidence>
<dbReference type="SUPFAM" id="SSF51735">
    <property type="entry name" value="NAD(P)-binding Rossmann-fold domains"/>
    <property type="match status" value="1"/>
</dbReference>
<accession>A0A4Y3VP00</accession>
<feature type="domain" description="NAD(P)-binding" evidence="2">
    <location>
        <begin position="70"/>
        <end position="269"/>
    </location>
</feature>
<proteinExistence type="predicted"/>
<keyword evidence="4" id="KW-1185">Reference proteome</keyword>
<dbReference type="PANTHER" id="PTHR43162">
    <property type="match status" value="1"/>
</dbReference>
<feature type="region of interest" description="Disordered" evidence="1">
    <location>
        <begin position="1"/>
        <end position="35"/>
    </location>
</feature>
<organism evidence="3 4">
    <name type="scientific">Streptomyces spinoverrucosus</name>
    <dbReference type="NCBI Taxonomy" id="284043"/>
    <lineage>
        <taxon>Bacteria</taxon>
        <taxon>Bacillati</taxon>
        <taxon>Actinomycetota</taxon>
        <taxon>Actinomycetes</taxon>
        <taxon>Kitasatosporales</taxon>
        <taxon>Streptomycetaceae</taxon>
        <taxon>Streptomyces</taxon>
    </lineage>
</organism>
<evidence type="ECO:0000313" key="3">
    <source>
        <dbReference type="EMBL" id="GEC08587.1"/>
    </source>
</evidence>
<comment type="caution">
    <text evidence="3">The sequence shown here is derived from an EMBL/GenBank/DDBJ whole genome shotgun (WGS) entry which is preliminary data.</text>
</comment>
<dbReference type="InterPro" id="IPR036291">
    <property type="entry name" value="NAD(P)-bd_dom_sf"/>
</dbReference>
<reference evidence="3 4" key="1">
    <citation type="submission" date="2019-06" db="EMBL/GenBank/DDBJ databases">
        <title>Whole genome shotgun sequence of Streptomyces spinoverrucosus NBRC 14228.</title>
        <authorList>
            <person name="Hosoyama A."/>
            <person name="Uohara A."/>
            <person name="Ohji S."/>
            <person name="Ichikawa N."/>
        </authorList>
    </citation>
    <scope>NUCLEOTIDE SEQUENCE [LARGE SCALE GENOMIC DNA]</scope>
    <source>
        <strain evidence="3 4">NBRC 14228</strain>
    </source>
</reference>
<dbReference type="Gene3D" id="3.90.25.10">
    <property type="entry name" value="UDP-galactose 4-epimerase, domain 1"/>
    <property type="match status" value="1"/>
</dbReference>
<dbReference type="Proteomes" id="UP000317881">
    <property type="component" value="Unassembled WGS sequence"/>
</dbReference>